<dbReference type="GO" id="GO:0015949">
    <property type="term" value="P:nucleobase-containing small molecule interconversion"/>
    <property type="evidence" value="ECO:0007669"/>
    <property type="project" value="TreeGrafter"/>
</dbReference>
<protein>
    <recommendedName>
        <fullName evidence="8">Cytidylate kinase</fullName>
        <shortName evidence="8">CK</shortName>
        <ecNumber evidence="8">2.7.4.25</ecNumber>
    </recommendedName>
    <alternativeName>
        <fullName evidence="8">Cytidine monophosphate kinase</fullName>
        <shortName evidence="8">CMP kinase</shortName>
    </alternativeName>
</protein>
<evidence type="ECO:0000256" key="5">
    <source>
        <dbReference type="ARBA" id="ARBA00022840"/>
    </source>
</evidence>
<dbReference type="InterPro" id="IPR011994">
    <property type="entry name" value="Cytidylate_kinase_dom"/>
</dbReference>
<keyword evidence="2 8" id="KW-0808">Transferase</keyword>
<dbReference type="InterPro" id="IPR003136">
    <property type="entry name" value="Cytidylate_kin"/>
</dbReference>
<evidence type="ECO:0000256" key="6">
    <source>
        <dbReference type="ARBA" id="ARBA00047615"/>
    </source>
</evidence>
<evidence type="ECO:0000256" key="4">
    <source>
        <dbReference type="ARBA" id="ARBA00022777"/>
    </source>
</evidence>
<evidence type="ECO:0000256" key="3">
    <source>
        <dbReference type="ARBA" id="ARBA00022741"/>
    </source>
</evidence>
<sequence>MSAQGSAEGIVVAIDGPSGSGKSSTAKGVAAARDLWYLDTGAMYRAVTWWMLRNGVDTTDPAAVAAAAAHPVITMGTDPAAPTVQVDGRDVAREIRTPEVTTHVSAVSAVPEVRERLVALQRDIIARGRRQAGGIVVEGRDITTVVAPDAPVKLYLTASAEARADRRSREVSADAAATRADLLRRDRLDSSRATSPLTRTEDAIELETTGLSLDEVIAVVVKLTDEAAAGTGSSAAV</sequence>
<dbReference type="RefSeq" id="WP_270074786.1">
    <property type="nucleotide sequence ID" value="NZ_JAJAQC010000061.1"/>
</dbReference>
<dbReference type="GO" id="GO:0006220">
    <property type="term" value="P:pyrimidine nucleotide metabolic process"/>
    <property type="evidence" value="ECO:0007669"/>
    <property type="project" value="UniProtKB-UniRule"/>
</dbReference>
<feature type="binding site" evidence="8">
    <location>
        <begin position="16"/>
        <end position="24"/>
    </location>
    <ligand>
        <name>ATP</name>
        <dbReference type="ChEBI" id="CHEBI:30616"/>
    </ligand>
</feature>
<evidence type="ECO:0000313" key="11">
    <source>
        <dbReference type="EMBL" id="MDA0567543.1"/>
    </source>
</evidence>
<evidence type="ECO:0000256" key="7">
    <source>
        <dbReference type="ARBA" id="ARBA00048478"/>
    </source>
</evidence>
<keyword evidence="4 8" id="KW-0418">Kinase</keyword>
<organism evidence="11 12">
    <name type="scientific">Streptomonospora mangrovi</name>
    <dbReference type="NCBI Taxonomy" id="2883123"/>
    <lineage>
        <taxon>Bacteria</taxon>
        <taxon>Bacillati</taxon>
        <taxon>Actinomycetota</taxon>
        <taxon>Actinomycetes</taxon>
        <taxon>Streptosporangiales</taxon>
        <taxon>Nocardiopsidaceae</taxon>
        <taxon>Streptomonospora</taxon>
    </lineage>
</organism>
<evidence type="ECO:0000256" key="2">
    <source>
        <dbReference type="ARBA" id="ARBA00022679"/>
    </source>
</evidence>
<feature type="domain" description="Cytidylate kinase" evidence="10">
    <location>
        <begin position="12"/>
        <end position="224"/>
    </location>
</feature>
<dbReference type="PANTHER" id="PTHR21299:SF2">
    <property type="entry name" value="CYTIDYLATE KINASE"/>
    <property type="match status" value="1"/>
</dbReference>
<evidence type="ECO:0000256" key="9">
    <source>
        <dbReference type="SAM" id="MobiDB-lite"/>
    </source>
</evidence>
<comment type="catalytic activity">
    <reaction evidence="6 8">
        <text>dCMP + ATP = dCDP + ADP</text>
        <dbReference type="Rhea" id="RHEA:25094"/>
        <dbReference type="ChEBI" id="CHEBI:30616"/>
        <dbReference type="ChEBI" id="CHEBI:57566"/>
        <dbReference type="ChEBI" id="CHEBI:58593"/>
        <dbReference type="ChEBI" id="CHEBI:456216"/>
        <dbReference type="EC" id="2.7.4.25"/>
    </reaction>
</comment>
<evidence type="ECO:0000259" key="10">
    <source>
        <dbReference type="Pfam" id="PF02224"/>
    </source>
</evidence>
<comment type="catalytic activity">
    <reaction evidence="7 8">
        <text>CMP + ATP = CDP + ADP</text>
        <dbReference type="Rhea" id="RHEA:11600"/>
        <dbReference type="ChEBI" id="CHEBI:30616"/>
        <dbReference type="ChEBI" id="CHEBI:58069"/>
        <dbReference type="ChEBI" id="CHEBI:60377"/>
        <dbReference type="ChEBI" id="CHEBI:456216"/>
        <dbReference type="EC" id="2.7.4.25"/>
    </reaction>
</comment>
<gene>
    <name evidence="8 11" type="primary">cmk</name>
    <name evidence="11" type="ORF">LG943_24945</name>
</gene>
<dbReference type="Pfam" id="PF02224">
    <property type="entry name" value="Cytidylate_kin"/>
    <property type="match status" value="1"/>
</dbReference>
<dbReference type="AlphaFoldDB" id="A0A9X3NSI2"/>
<comment type="caution">
    <text evidence="11">The sequence shown here is derived from an EMBL/GenBank/DDBJ whole genome shotgun (WGS) entry which is preliminary data.</text>
</comment>
<dbReference type="SUPFAM" id="SSF52540">
    <property type="entry name" value="P-loop containing nucleoside triphosphate hydrolases"/>
    <property type="match status" value="1"/>
</dbReference>
<dbReference type="GO" id="GO:0036431">
    <property type="term" value="F:dCMP kinase activity"/>
    <property type="evidence" value="ECO:0007669"/>
    <property type="project" value="InterPro"/>
</dbReference>
<dbReference type="Proteomes" id="UP001140076">
    <property type="component" value="Unassembled WGS sequence"/>
</dbReference>
<dbReference type="NCBIfam" id="TIGR00017">
    <property type="entry name" value="cmk"/>
    <property type="match status" value="1"/>
</dbReference>
<dbReference type="CDD" id="cd02020">
    <property type="entry name" value="CMPK"/>
    <property type="match status" value="1"/>
</dbReference>
<dbReference type="InterPro" id="IPR027417">
    <property type="entry name" value="P-loop_NTPase"/>
</dbReference>
<dbReference type="GO" id="GO:0005524">
    <property type="term" value="F:ATP binding"/>
    <property type="evidence" value="ECO:0007669"/>
    <property type="project" value="UniProtKB-UniRule"/>
</dbReference>
<dbReference type="GO" id="GO:0005829">
    <property type="term" value="C:cytosol"/>
    <property type="evidence" value="ECO:0007669"/>
    <property type="project" value="TreeGrafter"/>
</dbReference>
<comment type="similarity">
    <text evidence="1 8">Belongs to the cytidylate kinase family. Type 1 subfamily.</text>
</comment>
<proteinExistence type="inferred from homology"/>
<evidence type="ECO:0000256" key="1">
    <source>
        <dbReference type="ARBA" id="ARBA00009427"/>
    </source>
</evidence>
<feature type="region of interest" description="Disordered" evidence="9">
    <location>
        <begin position="1"/>
        <end position="25"/>
    </location>
</feature>
<dbReference type="Gene3D" id="3.40.50.300">
    <property type="entry name" value="P-loop containing nucleotide triphosphate hydrolases"/>
    <property type="match status" value="1"/>
</dbReference>
<dbReference type="HAMAP" id="MF_00238">
    <property type="entry name" value="Cytidyl_kinase_type1"/>
    <property type="match status" value="1"/>
</dbReference>
<dbReference type="EMBL" id="JAJAQC010000061">
    <property type="protein sequence ID" value="MDA0567543.1"/>
    <property type="molecule type" value="Genomic_DNA"/>
</dbReference>
<comment type="subcellular location">
    <subcellularLocation>
        <location evidence="8">Cytoplasm</location>
    </subcellularLocation>
</comment>
<accession>A0A9X3NSI2</accession>
<keyword evidence="5 8" id="KW-0067">ATP-binding</keyword>
<name>A0A9X3NSI2_9ACTN</name>
<keyword evidence="12" id="KW-1185">Reference proteome</keyword>
<keyword evidence="3 8" id="KW-0547">Nucleotide-binding</keyword>
<evidence type="ECO:0000313" key="12">
    <source>
        <dbReference type="Proteomes" id="UP001140076"/>
    </source>
</evidence>
<dbReference type="EC" id="2.7.4.25" evidence="8"/>
<keyword evidence="8" id="KW-0963">Cytoplasm</keyword>
<reference evidence="11" key="1">
    <citation type="submission" date="2021-10" db="EMBL/GenBank/DDBJ databases">
        <title>Streptomonospora sp. nov., isolated from mangrove soil.</title>
        <authorList>
            <person name="Chen X."/>
            <person name="Ge X."/>
            <person name="Liu W."/>
        </authorList>
    </citation>
    <scope>NUCLEOTIDE SEQUENCE</scope>
    <source>
        <strain evidence="11">S1-112</strain>
    </source>
</reference>
<dbReference type="PANTHER" id="PTHR21299">
    <property type="entry name" value="CYTIDYLATE KINASE/PANTOATE-BETA-ALANINE LIGASE"/>
    <property type="match status" value="1"/>
</dbReference>
<evidence type="ECO:0000256" key="8">
    <source>
        <dbReference type="HAMAP-Rule" id="MF_00238"/>
    </source>
</evidence>